<comment type="caution">
    <text evidence="5">The sequence shown here is derived from an EMBL/GenBank/DDBJ whole genome shotgun (WGS) entry which is preliminary data.</text>
</comment>
<dbReference type="OrthoDB" id="5978528at2759"/>
<protein>
    <recommendedName>
        <fullName evidence="4">Tyrosinase copper-binding domain-containing protein</fullName>
    </recommendedName>
</protein>
<accession>A0A9W9YJZ6</accession>
<evidence type="ECO:0000256" key="1">
    <source>
        <dbReference type="ARBA" id="ARBA00022723"/>
    </source>
</evidence>
<dbReference type="InterPro" id="IPR008922">
    <property type="entry name" value="Di-copper_centre_dom_sf"/>
</dbReference>
<dbReference type="Proteomes" id="UP001163046">
    <property type="component" value="Unassembled WGS sequence"/>
</dbReference>
<gene>
    <name evidence="5" type="ORF">OS493_030805</name>
</gene>
<dbReference type="EMBL" id="MU827335">
    <property type="protein sequence ID" value="KAJ7353962.1"/>
    <property type="molecule type" value="Genomic_DNA"/>
</dbReference>
<dbReference type="GO" id="GO:0016491">
    <property type="term" value="F:oxidoreductase activity"/>
    <property type="evidence" value="ECO:0007669"/>
    <property type="project" value="InterPro"/>
</dbReference>
<evidence type="ECO:0000259" key="4">
    <source>
        <dbReference type="Pfam" id="PF00264"/>
    </source>
</evidence>
<dbReference type="GO" id="GO:0046872">
    <property type="term" value="F:metal ion binding"/>
    <property type="evidence" value="ECO:0007669"/>
    <property type="project" value="UniProtKB-KW"/>
</dbReference>
<dbReference type="Gene3D" id="1.10.1280.10">
    <property type="entry name" value="Di-copper center containing domain from catechol oxidase"/>
    <property type="match status" value="1"/>
</dbReference>
<dbReference type="InterPro" id="IPR050316">
    <property type="entry name" value="Tyrosinase/Hemocyanin"/>
</dbReference>
<dbReference type="AlphaFoldDB" id="A0A9W9YJZ6"/>
<name>A0A9W9YJZ6_9CNID</name>
<sequence length="322" mass="37286">MADVILLARYILSYENLLRRVNCSVTLPYWDWSVFSLTPWHTNRTRIWHDGPSGLGGDGGLDGCVQNGLFRTKTNGQCLRRRFNGLPPDIIAVYLTQFHQPNVIGFNAFELNLRVNLHDTVHCRVGGDMCFVTSANAPEFFLHHCFIDRIWANWQEYSEEHMTVHFSGLSGNMSETGYRPAQFINTVDLPDIRYPNNTGRRTCVSYEDPTHGEYDEIIERLDGMTHDEILKVPRHSFAPLNTRQLSFFNVNKQERRQARRNLRRELEPRNELTGDAGLTGTDRDTGFRLASLPVNDGNKRSVLRRKKNTMRDRWMAKNDKQK</sequence>
<organism evidence="5 6">
    <name type="scientific">Desmophyllum pertusum</name>
    <dbReference type="NCBI Taxonomy" id="174260"/>
    <lineage>
        <taxon>Eukaryota</taxon>
        <taxon>Metazoa</taxon>
        <taxon>Cnidaria</taxon>
        <taxon>Anthozoa</taxon>
        <taxon>Hexacorallia</taxon>
        <taxon>Scleractinia</taxon>
        <taxon>Caryophylliina</taxon>
        <taxon>Caryophylliidae</taxon>
        <taxon>Desmophyllum</taxon>
    </lineage>
</organism>
<feature type="region of interest" description="Disordered" evidence="3">
    <location>
        <begin position="260"/>
        <end position="293"/>
    </location>
</feature>
<dbReference type="InterPro" id="IPR002227">
    <property type="entry name" value="Tyrosinase_Cu-bd"/>
</dbReference>
<evidence type="ECO:0000256" key="3">
    <source>
        <dbReference type="SAM" id="MobiDB-lite"/>
    </source>
</evidence>
<dbReference type="PRINTS" id="PR00092">
    <property type="entry name" value="TYROSINASE"/>
</dbReference>
<keyword evidence="2" id="KW-0186">Copper</keyword>
<dbReference type="Pfam" id="PF00264">
    <property type="entry name" value="Tyrosinase"/>
    <property type="match status" value="1"/>
</dbReference>
<keyword evidence="1" id="KW-0479">Metal-binding</keyword>
<evidence type="ECO:0000313" key="5">
    <source>
        <dbReference type="EMBL" id="KAJ7353962.1"/>
    </source>
</evidence>
<proteinExistence type="predicted"/>
<dbReference type="PANTHER" id="PTHR11474:SF126">
    <property type="entry name" value="TYROSINASE-LIKE PROTEIN TYR-1-RELATED"/>
    <property type="match status" value="1"/>
</dbReference>
<feature type="domain" description="Tyrosinase copper-binding" evidence="4">
    <location>
        <begin position="10"/>
        <end position="156"/>
    </location>
</feature>
<dbReference type="PANTHER" id="PTHR11474">
    <property type="entry name" value="TYROSINASE FAMILY MEMBER"/>
    <property type="match status" value="1"/>
</dbReference>
<reference evidence="5" key="1">
    <citation type="submission" date="2023-01" db="EMBL/GenBank/DDBJ databases">
        <title>Genome assembly of the deep-sea coral Lophelia pertusa.</title>
        <authorList>
            <person name="Herrera S."/>
            <person name="Cordes E."/>
        </authorList>
    </citation>
    <scope>NUCLEOTIDE SEQUENCE</scope>
    <source>
        <strain evidence="5">USNM1676648</strain>
        <tissue evidence="5">Polyp</tissue>
    </source>
</reference>
<evidence type="ECO:0000313" key="6">
    <source>
        <dbReference type="Proteomes" id="UP001163046"/>
    </source>
</evidence>
<evidence type="ECO:0000256" key="2">
    <source>
        <dbReference type="ARBA" id="ARBA00023008"/>
    </source>
</evidence>
<dbReference type="SUPFAM" id="SSF48056">
    <property type="entry name" value="Di-copper centre-containing domain"/>
    <property type="match status" value="1"/>
</dbReference>
<feature type="compositionally biased region" description="Basic and acidic residues" evidence="3">
    <location>
        <begin position="263"/>
        <end position="272"/>
    </location>
</feature>
<keyword evidence="6" id="KW-1185">Reference proteome</keyword>